<dbReference type="GO" id="GO:0004497">
    <property type="term" value="F:monooxygenase activity"/>
    <property type="evidence" value="ECO:0007669"/>
    <property type="project" value="UniProtKB-KW"/>
</dbReference>
<reference evidence="9" key="1">
    <citation type="submission" date="2025-08" db="UniProtKB">
        <authorList>
            <consortium name="RefSeq"/>
        </authorList>
    </citation>
    <scope>IDENTIFICATION</scope>
</reference>
<dbReference type="GeneID" id="100907266"/>
<keyword evidence="4" id="KW-0274">FAD</keyword>
<dbReference type="PRINTS" id="PR00420">
    <property type="entry name" value="RNGMNOXGNASE"/>
</dbReference>
<dbReference type="CTD" id="51004"/>
<keyword evidence="5" id="KW-0560">Oxidoreductase</keyword>
<dbReference type="GO" id="GO:0071949">
    <property type="term" value="F:FAD binding"/>
    <property type="evidence" value="ECO:0007669"/>
    <property type="project" value="InterPro"/>
</dbReference>
<evidence type="ECO:0000256" key="1">
    <source>
        <dbReference type="ARBA" id="ARBA00001974"/>
    </source>
</evidence>
<comment type="cofactor">
    <cofactor evidence="1">
        <name>FAD</name>
        <dbReference type="ChEBI" id="CHEBI:57692"/>
    </cofactor>
</comment>
<evidence type="ECO:0000313" key="9">
    <source>
        <dbReference type="RefSeq" id="XP_003739443.1"/>
    </source>
</evidence>
<evidence type="ECO:0000256" key="5">
    <source>
        <dbReference type="ARBA" id="ARBA00023002"/>
    </source>
</evidence>
<keyword evidence="6 9" id="KW-0503">Monooxygenase</keyword>
<dbReference type="GO" id="GO:0006744">
    <property type="term" value="P:ubiquinone biosynthetic process"/>
    <property type="evidence" value="ECO:0007669"/>
    <property type="project" value="InterPro"/>
</dbReference>
<dbReference type="RefSeq" id="XP_003739443.1">
    <property type="nucleotide sequence ID" value="XM_003739395.1"/>
</dbReference>
<dbReference type="Pfam" id="PF01494">
    <property type="entry name" value="FAD_binding_3"/>
    <property type="match status" value="2"/>
</dbReference>
<evidence type="ECO:0000256" key="2">
    <source>
        <dbReference type="ARBA" id="ARBA00005349"/>
    </source>
</evidence>
<proteinExistence type="inferred from homology"/>
<dbReference type="Gene3D" id="3.50.50.60">
    <property type="entry name" value="FAD/NAD(P)-binding domain"/>
    <property type="match status" value="2"/>
</dbReference>
<dbReference type="PANTHER" id="PTHR43876">
    <property type="entry name" value="UBIQUINONE BIOSYNTHESIS MONOOXYGENASE COQ6, MITOCHONDRIAL"/>
    <property type="match status" value="1"/>
</dbReference>
<evidence type="ECO:0000259" key="7">
    <source>
        <dbReference type="Pfam" id="PF01494"/>
    </source>
</evidence>
<keyword evidence="9" id="KW-0830">Ubiquinone</keyword>
<evidence type="ECO:0000313" key="8">
    <source>
        <dbReference type="Proteomes" id="UP000694867"/>
    </source>
</evidence>
<dbReference type="AlphaFoldDB" id="A0AAJ6VW29"/>
<dbReference type="InterPro" id="IPR002938">
    <property type="entry name" value="FAD-bd"/>
</dbReference>
<dbReference type="InterPro" id="IPR051205">
    <property type="entry name" value="UbiH/COQ6_monooxygenase"/>
</dbReference>
<dbReference type="InterPro" id="IPR036188">
    <property type="entry name" value="FAD/NAD-bd_sf"/>
</dbReference>
<dbReference type="PROSITE" id="PS01304">
    <property type="entry name" value="UBIH"/>
    <property type="match status" value="1"/>
</dbReference>
<protein>
    <submittedName>
        <fullName evidence="9">Ubiquinone biosynthesis monooxygenase COQ6, mitochondrial</fullName>
    </submittedName>
</protein>
<evidence type="ECO:0000256" key="3">
    <source>
        <dbReference type="ARBA" id="ARBA00022630"/>
    </source>
</evidence>
<evidence type="ECO:0000256" key="4">
    <source>
        <dbReference type="ARBA" id="ARBA00022827"/>
    </source>
</evidence>
<feature type="domain" description="FAD-binding" evidence="7">
    <location>
        <begin position="30"/>
        <end position="300"/>
    </location>
</feature>
<comment type="similarity">
    <text evidence="2">Belongs to the UbiH/COQ6 family.</text>
</comment>
<keyword evidence="8" id="KW-1185">Reference proteome</keyword>
<dbReference type="GO" id="GO:0005739">
    <property type="term" value="C:mitochondrion"/>
    <property type="evidence" value="ECO:0007669"/>
    <property type="project" value="TreeGrafter"/>
</dbReference>
<dbReference type="SUPFAM" id="SSF51905">
    <property type="entry name" value="FAD/NAD(P)-binding domain"/>
    <property type="match status" value="1"/>
</dbReference>
<evidence type="ECO:0000256" key="6">
    <source>
        <dbReference type="ARBA" id="ARBA00023033"/>
    </source>
</evidence>
<accession>A0AAJ6VW29</accession>
<dbReference type="Proteomes" id="UP000694867">
    <property type="component" value="Unplaced"/>
</dbReference>
<organism evidence="8 9">
    <name type="scientific">Galendromus occidentalis</name>
    <name type="common">western predatory mite</name>
    <dbReference type="NCBI Taxonomy" id="34638"/>
    <lineage>
        <taxon>Eukaryota</taxon>
        <taxon>Metazoa</taxon>
        <taxon>Ecdysozoa</taxon>
        <taxon>Arthropoda</taxon>
        <taxon>Chelicerata</taxon>
        <taxon>Arachnida</taxon>
        <taxon>Acari</taxon>
        <taxon>Parasitiformes</taxon>
        <taxon>Mesostigmata</taxon>
        <taxon>Gamasina</taxon>
        <taxon>Phytoseioidea</taxon>
        <taxon>Phytoseiidae</taxon>
        <taxon>Typhlodrominae</taxon>
        <taxon>Galendromus</taxon>
    </lineage>
</organism>
<gene>
    <name evidence="9" type="primary">LOC100907266</name>
</gene>
<dbReference type="InterPro" id="IPR018168">
    <property type="entry name" value="Ubi_Hdrlase_CS"/>
</dbReference>
<name>A0AAJ6VW29_9ACAR</name>
<keyword evidence="3" id="KW-0285">Flavoprotein</keyword>
<dbReference type="InterPro" id="IPR010971">
    <property type="entry name" value="UbiH/COQ6"/>
</dbReference>
<dbReference type="NCBIfam" id="TIGR01988">
    <property type="entry name" value="Ubi-OHases"/>
    <property type="match status" value="1"/>
</dbReference>
<feature type="domain" description="FAD-binding" evidence="7">
    <location>
        <begin position="338"/>
        <end position="420"/>
    </location>
</feature>
<dbReference type="KEGG" id="goe:100907266"/>
<dbReference type="PANTHER" id="PTHR43876:SF7">
    <property type="entry name" value="UBIQUINONE BIOSYNTHESIS MONOOXYGENASE COQ6, MITOCHONDRIAL"/>
    <property type="match status" value="1"/>
</dbReference>
<dbReference type="GO" id="GO:0016705">
    <property type="term" value="F:oxidoreductase activity, acting on paired donors, with incorporation or reduction of molecular oxygen"/>
    <property type="evidence" value="ECO:0007669"/>
    <property type="project" value="InterPro"/>
</dbReference>
<sequence>MRLVCRHISTFGKHSITNHNHVGRRFLHRDITVIGGNLIGAATAVALAASPAFAQRAISLVERRDIKFPQNLNEWSNRVYAITPGTRRFLVDQGIWQKLSPQQKHVCRRMVVWENQSDAALDFRGSDLVKDDEDVEPDTVCFNIDQHALLHAIYERLKELPNIELRSRTRITNIELPTLDRRSFPPEKVTFEIFDEPEKHTTDLLIAADGFNSQIRKLMGVKNVSWSYKQKSVIAVVDLDGLSDVDGTAFQRFLPEGVVALLPLGNKKACLIWSLVDDCAEQILKLSDEEFVETLNRHLTDTLDYNQGVMSVLHGTRLIMNSVGLRQSCSKVTPPRVVAVHPQTRASYPLGMGHAVNYVVPRTVLVGDSAHRVHPLAGQGANFGFADVECLVRNLAGAAFRGEQPGDMKALIAYERERQRALLPFQVAIEGLIHIYQNKNLPVVLARSLGVQILDSLPYLKHKIIQFASR</sequence>